<dbReference type="Proteomes" id="UP000663823">
    <property type="component" value="Unassembled WGS sequence"/>
</dbReference>
<protein>
    <recommendedName>
        <fullName evidence="4">F-box domain-containing protein</fullName>
    </recommendedName>
</protein>
<evidence type="ECO:0000313" key="1">
    <source>
        <dbReference type="EMBL" id="CAF1152768.1"/>
    </source>
</evidence>
<dbReference type="EMBL" id="CAJOAX010007493">
    <property type="protein sequence ID" value="CAF4010905.1"/>
    <property type="molecule type" value="Genomic_DNA"/>
</dbReference>
<name>A0A814STT6_9BILA</name>
<dbReference type="Gene3D" id="3.80.10.10">
    <property type="entry name" value="Ribonuclease Inhibitor"/>
    <property type="match status" value="1"/>
</dbReference>
<evidence type="ECO:0000313" key="2">
    <source>
        <dbReference type="EMBL" id="CAF4010905.1"/>
    </source>
</evidence>
<accession>A0A814STT6</accession>
<gene>
    <name evidence="2" type="ORF">OTI717_LOCUS29543</name>
    <name evidence="1" type="ORF">RFH988_LOCUS22008</name>
</gene>
<organism evidence="1 3">
    <name type="scientific">Rotaria sordida</name>
    <dbReference type="NCBI Taxonomy" id="392033"/>
    <lineage>
        <taxon>Eukaryota</taxon>
        <taxon>Metazoa</taxon>
        <taxon>Spiralia</taxon>
        <taxon>Gnathifera</taxon>
        <taxon>Rotifera</taxon>
        <taxon>Eurotatoria</taxon>
        <taxon>Bdelloidea</taxon>
        <taxon>Philodinida</taxon>
        <taxon>Philodinidae</taxon>
        <taxon>Rotaria</taxon>
    </lineage>
</organism>
<evidence type="ECO:0000313" key="3">
    <source>
        <dbReference type="Proteomes" id="UP000663882"/>
    </source>
</evidence>
<comment type="caution">
    <text evidence="1">The sequence shown here is derived from an EMBL/GenBank/DDBJ whole genome shotgun (WGS) entry which is preliminary data.</text>
</comment>
<dbReference type="OrthoDB" id="10023847at2759"/>
<sequence length="623" mass="74266">MVQLESLANELLLDLFEFFDTTHLLQAFIGLNSRFNKLLNYHFQVHQLNLKSLSKEIFDNISEKLLPLIIDQVISLRLSSDETPGLPELLLSRGFTLNRFICLQSLSLYRINHFDTLYKIIYQCRYLPHLTHLNIVKYDDEERQENIVDLLNNIWSLSTLTHCNLNGLQTNEIRLLNISIISSSIEYLSIENIPCNLNCLSHLFKFTPRLQQFCTTLYSYSRNDHLTNIMPSIESIKLYFGGSIQSMNNLLENMPNLSRLIITTLQVYLDGNIWEQLISTYLPKIKRFDLKMELEFRENNNTIEETIDELLSSFRTPFWLQEHQWYVRCHWNPSDPYKWITLYTLPYSFDTFDYSNKSCTKSTCYDEQQYWSYDHVKIYGHGNVENTLLDNFSLLRARFHNIHHLQINLSFDNTFWSRFPSLNHLKSLHVYIYKYSDYYQLQTLFDQASCLYSLKLQSFIDSSIKLFELTTSKSIRRIDLINILFNRSIYYTKEDCFTLINSILGIQCEILSIRIKHRINILDLIRHMSKLRLLIFECEDDKEFFRNFSSSKNELVQWLQYYLSSTHIITRHPRQPSLIRIWINRETKKILPLNSDILKMKHKNTLSYVLTSFRQYFNKILGD</sequence>
<dbReference type="AlphaFoldDB" id="A0A814STT6"/>
<proteinExistence type="predicted"/>
<dbReference type="InterPro" id="IPR032675">
    <property type="entry name" value="LRR_dom_sf"/>
</dbReference>
<dbReference type="Proteomes" id="UP000663882">
    <property type="component" value="Unassembled WGS sequence"/>
</dbReference>
<dbReference type="EMBL" id="CAJNOO010001438">
    <property type="protein sequence ID" value="CAF1152768.1"/>
    <property type="molecule type" value="Genomic_DNA"/>
</dbReference>
<evidence type="ECO:0008006" key="4">
    <source>
        <dbReference type="Google" id="ProtNLM"/>
    </source>
</evidence>
<reference evidence="1" key="1">
    <citation type="submission" date="2021-02" db="EMBL/GenBank/DDBJ databases">
        <authorList>
            <person name="Nowell W R."/>
        </authorList>
    </citation>
    <scope>NUCLEOTIDE SEQUENCE</scope>
</reference>